<reference evidence="10 11" key="1">
    <citation type="journal article" date="2018" name="J. Allergy Clin. Immunol.">
        <title>High-quality assembly of Dermatophagoides pteronyssinus genome and transcriptome reveals a wide range of novel allergens.</title>
        <authorList>
            <person name="Liu X.Y."/>
            <person name="Yang K.Y."/>
            <person name="Wang M.Q."/>
            <person name="Kwok J.S."/>
            <person name="Zeng X."/>
            <person name="Yang Z."/>
            <person name="Xiao X.J."/>
            <person name="Lau C.P."/>
            <person name="Li Y."/>
            <person name="Huang Z.M."/>
            <person name="Ba J.G."/>
            <person name="Yim A.K."/>
            <person name="Ouyang C.Y."/>
            <person name="Ngai S.M."/>
            <person name="Chan T.F."/>
            <person name="Leung E.L."/>
            <person name="Liu L."/>
            <person name="Liu Z.G."/>
            <person name="Tsui S.K."/>
        </authorList>
    </citation>
    <scope>NUCLEOTIDE SEQUENCE [LARGE SCALE GENOMIC DNA]</scope>
    <source>
        <strain evidence="10">Derp</strain>
    </source>
</reference>
<feature type="compositionally biased region" description="Low complexity" evidence="8">
    <location>
        <begin position="738"/>
        <end position="768"/>
    </location>
</feature>
<comment type="caution">
    <text evidence="10">The sequence shown here is derived from an EMBL/GenBank/DDBJ whole genome shotgun (WGS) entry which is preliminary data.</text>
</comment>
<feature type="region of interest" description="Disordered" evidence="8">
    <location>
        <begin position="687"/>
        <end position="785"/>
    </location>
</feature>
<evidence type="ECO:0000313" key="11">
    <source>
        <dbReference type="Proteomes" id="UP000887458"/>
    </source>
</evidence>
<feature type="compositionally biased region" description="Acidic residues" evidence="8">
    <location>
        <begin position="687"/>
        <end position="698"/>
    </location>
</feature>
<name>A0ABQ8J5U4_DERPT</name>
<feature type="region of interest" description="Disordered" evidence="8">
    <location>
        <begin position="620"/>
        <end position="656"/>
    </location>
</feature>
<feature type="compositionally biased region" description="Polar residues" evidence="8">
    <location>
        <begin position="706"/>
        <end position="720"/>
    </location>
</feature>
<dbReference type="SUPFAM" id="SSF57667">
    <property type="entry name" value="beta-beta-alpha zinc fingers"/>
    <property type="match status" value="3"/>
</dbReference>
<dbReference type="SMART" id="SM00355">
    <property type="entry name" value="ZnF_C2H2"/>
    <property type="match status" value="6"/>
</dbReference>
<keyword evidence="2" id="KW-0479">Metal-binding</keyword>
<dbReference type="Proteomes" id="UP000887458">
    <property type="component" value="Unassembled WGS sequence"/>
</dbReference>
<keyword evidence="3" id="KW-0677">Repeat</keyword>
<evidence type="ECO:0000256" key="5">
    <source>
        <dbReference type="ARBA" id="ARBA00022833"/>
    </source>
</evidence>
<feature type="compositionally biased region" description="Low complexity" evidence="8">
    <location>
        <begin position="307"/>
        <end position="318"/>
    </location>
</feature>
<dbReference type="PANTHER" id="PTHR24394:SF44">
    <property type="entry name" value="ZINC FINGER PROTEIN 271-LIKE"/>
    <property type="match status" value="1"/>
</dbReference>
<dbReference type="PROSITE" id="PS50157">
    <property type="entry name" value="ZINC_FINGER_C2H2_2"/>
    <property type="match status" value="4"/>
</dbReference>
<protein>
    <submittedName>
        <fullName evidence="10">F-box/LRR-repeat protein 6</fullName>
    </submittedName>
</protein>
<reference evidence="10 11" key="2">
    <citation type="journal article" date="2022" name="Mol. Biol. Evol.">
        <title>Comparative Genomics Reveals Insights into the Divergent Evolution of Astigmatic Mites and Household Pest Adaptations.</title>
        <authorList>
            <person name="Xiong Q."/>
            <person name="Wan A.T."/>
            <person name="Liu X."/>
            <person name="Fung C.S."/>
            <person name="Xiao X."/>
            <person name="Malainual N."/>
            <person name="Hou J."/>
            <person name="Wang L."/>
            <person name="Wang M."/>
            <person name="Yang K.Y."/>
            <person name="Cui Y."/>
            <person name="Leung E.L."/>
            <person name="Nong W."/>
            <person name="Shin S.K."/>
            <person name="Au S.W."/>
            <person name="Jeong K.Y."/>
            <person name="Chew F.T."/>
            <person name="Hui J.H."/>
            <person name="Leung T.F."/>
            <person name="Tungtrongchitr A."/>
            <person name="Zhong N."/>
            <person name="Liu Z."/>
            <person name="Tsui S.K."/>
        </authorList>
    </citation>
    <scope>NUCLEOTIDE SEQUENCE [LARGE SCALE GENOMIC DNA]</scope>
    <source>
        <strain evidence="10">Derp</strain>
    </source>
</reference>
<keyword evidence="5" id="KW-0862">Zinc</keyword>
<evidence type="ECO:0000256" key="2">
    <source>
        <dbReference type="ARBA" id="ARBA00022723"/>
    </source>
</evidence>
<evidence type="ECO:0000256" key="8">
    <source>
        <dbReference type="SAM" id="MobiDB-lite"/>
    </source>
</evidence>
<gene>
    <name evidence="10" type="primary">FBXL6_2</name>
    <name evidence="10" type="ORF">DERP_014397</name>
</gene>
<feature type="domain" description="C2H2-type" evidence="9">
    <location>
        <begin position="440"/>
        <end position="467"/>
    </location>
</feature>
<feature type="domain" description="C2H2-type" evidence="9">
    <location>
        <begin position="412"/>
        <end position="439"/>
    </location>
</feature>
<dbReference type="Gene3D" id="1.20.1280.50">
    <property type="match status" value="1"/>
</dbReference>
<dbReference type="Gene3D" id="3.30.160.60">
    <property type="entry name" value="Classic Zinc Finger"/>
    <property type="match status" value="4"/>
</dbReference>
<evidence type="ECO:0000259" key="9">
    <source>
        <dbReference type="PROSITE" id="PS50157"/>
    </source>
</evidence>
<evidence type="ECO:0000256" key="3">
    <source>
        <dbReference type="ARBA" id="ARBA00022737"/>
    </source>
</evidence>
<dbReference type="PROSITE" id="PS00028">
    <property type="entry name" value="ZINC_FINGER_C2H2_1"/>
    <property type="match status" value="5"/>
</dbReference>
<evidence type="ECO:0000256" key="4">
    <source>
        <dbReference type="ARBA" id="ARBA00022771"/>
    </source>
</evidence>
<evidence type="ECO:0000313" key="10">
    <source>
        <dbReference type="EMBL" id="KAH9417934.1"/>
    </source>
</evidence>
<evidence type="ECO:0000256" key="1">
    <source>
        <dbReference type="ARBA" id="ARBA00004123"/>
    </source>
</evidence>
<comment type="subcellular location">
    <subcellularLocation>
        <location evidence="1">Nucleus</location>
    </subcellularLocation>
</comment>
<keyword evidence="6" id="KW-0539">Nucleus</keyword>
<feature type="domain" description="C2H2-type" evidence="9">
    <location>
        <begin position="356"/>
        <end position="383"/>
    </location>
</feature>
<dbReference type="Pfam" id="PF00096">
    <property type="entry name" value="zf-C2H2"/>
    <property type="match status" value="2"/>
</dbReference>
<dbReference type="InterPro" id="IPR032675">
    <property type="entry name" value="LRR_dom_sf"/>
</dbReference>
<dbReference type="SUPFAM" id="SSF52047">
    <property type="entry name" value="RNI-like"/>
    <property type="match status" value="2"/>
</dbReference>
<dbReference type="EMBL" id="NJHN03000068">
    <property type="protein sequence ID" value="KAH9417934.1"/>
    <property type="molecule type" value="Genomic_DNA"/>
</dbReference>
<organism evidence="10 11">
    <name type="scientific">Dermatophagoides pteronyssinus</name>
    <name type="common">European house dust mite</name>
    <dbReference type="NCBI Taxonomy" id="6956"/>
    <lineage>
        <taxon>Eukaryota</taxon>
        <taxon>Metazoa</taxon>
        <taxon>Ecdysozoa</taxon>
        <taxon>Arthropoda</taxon>
        <taxon>Chelicerata</taxon>
        <taxon>Arachnida</taxon>
        <taxon>Acari</taxon>
        <taxon>Acariformes</taxon>
        <taxon>Sarcoptiformes</taxon>
        <taxon>Astigmata</taxon>
        <taxon>Psoroptidia</taxon>
        <taxon>Analgoidea</taxon>
        <taxon>Pyroglyphidae</taxon>
        <taxon>Dermatophagoidinae</taxon>
        <taxon>Dermatophagoides</taxon>
    </lineage>
</organism>
<feature type="compositionally biased region" description="Low complexity" evidence="8">
    <location>
        <begin position="640"/>
        <end position="656"/>
    </location>
</feature>
<feature type="compositionally biased region" description="Basic and acidic residues" evidence="8">
    <location>
        <begin position="620"/>
        <end position="639"/>
    </location>
</feature>
<dbReference type="PANTHER" id="PTHR24394">
    <property type="entry name" value="ZINC FINGER PROTEIN"/>
    <property type="match status" value="1"/>
</dbReference>
<evidence type="ECO:0000256" key="6">
    <source>
        <dbReference type="ARBA" id="ARBA00023242"/>
    </source>
</evidence>
<feature type="region of interest" description="Disordered" evidence="8">
    <location>
        <begin position="307"/>
        <end position="326"/>
    </location>
</feature>
<feature type="region of interest" description="Disordered" evidence="8">
    <location>
        <begin position="1"/>
        <end position="30"/>
    </location>
</feature>
<accession>A0ABQ8J5U4</accession>
<feature type="domain" description="C2H2-type" evidence="9">
    <location>
        <begin position="384"/>
        <end position="411"/>
    </location>
</feature>
<proteinExistence type="predicted"/>
<sequence>MSYDSLSQYGNYVPQPPPQPQPQQSWPNYFNPLYQQPQQLSTTHYYNQWSSGNPSHHQYNQDVWTHRPAYPFGGPPYPEQQYSQSNISPWINQNIPSHSDSVQFHQLQQHDYHKQNNKRQRSNDDNNNEQIKKYFQNVFKCNFCKTIVKTVDDATVHLTDYHKIEQTTIDNFDNDIQSILQDCNDDSLTSSQFHFLRGDSDGDRYDERFNNSLSSWFIESENELDNTIESPLINESSDVEIVEETIVDVNETIDDQSKNETTFTNDDKDKTEEKLLTTTIVESIVDEDFSNEYDLNIENKKSDDLFETTTKSNNTNNNNDDEDETKKKLTTTIVESIVDEDSAGNDDKIANGNQLFKCPECPATFKKLCNLKRHSSSHSNKRPYHCDQCPATFTKLCNLKRHSNIHNNQRPFKCSVCNAAFGRSDYLKNHQQRHSDKRPYICQQCNAGFKTKSDLKNHCFRHISIDKIQFECSKCNSKVILFRNIQSIPQFKKMSYHHSLSQYGNYSLPPTRSWLNCFHQQNNKRQRLIDVINTPNMNDVVHYNQNNYKQQQQPNNEQQILKKYFQNIKGIIYNKQKNKDDEYPQITTRLMCNFCKKIVKTFDDATVHLTDNHKSELLETNEEIKLEEKEQELEKKKETSSLPSSSASSLPSSSLPSLSYEMNDDFYHLFQPTTTIVESKLDEDCSNEYDQNVENESVEVEKSNDIFETTTTKSTTNDPLNENDDDPKNIDNFQNDETLPSLTLPSSSTTTASSSTTTVVNVDTTTIPNKSTPQSLLRKQDSEPEDCCIDDTNEPVNQANIIKYLTNHPNAFIINQITDPNTSSSYEIKDDFHHLFQPNKHEFQQIFPSELLILLFQRIIESNLPEFSSISTLIRLSQVCEHWRQSIITNSLLWTTIDLSGFSADYRNFPLEQFQYLHLENRLFRSIKHINLSNWNANQAIKILEFFANCSEYNIHSLNISCCPNITVSFFQSIIVYIGNLHSLNISNITSLQQYNSQNPFQTSSFRPLIEQCGQSLRSLFMSENNMLSFHTCFNMVLESCPNLEVLDISNVHSFSTKCSTISIEKFQHYCPNLRILRAANIKFQSTISSFYTDNNVGWPLLEELNIPFHLDYMFSVGHSDQIIERLTKLSKNLKLLNINGSKNLTMNSILQIPTISLQKLSISNCLKMHDTTIGKVFQKWNKSLIDIDISLNKSVASIDECINSICHQSTDNIKLLSIDLHGSAITFESLLRLIVHCGNSLKSINLQSCRSLPRGIKRLFQNEEFQHVEKAFYTPFHEKVLGRKEEEFLFSKCNFIKLFNIDLHGSSIIFESLQRLIVESLRIGESLKSINFQLCRHLPKGMKRLFRNVEFQLLKNLILNGYLL</sequence>
<feature type="compositionally biased region" description="Polar residues" evidence="8">
    <location>
        <begin position="1"/>
        <end position="10"/>
    </location>
</feature>
<dbReference type="InterPro" id="IPR036236">
    <property type="entry name" value="Znf_C2H2_sf"/>
</dbReference>
<evidence type="ECO:0000256" key="7">
    <source>
        <dbReference type="PROSITE-ProRule" id="PRU00042"/>
    </source>
</evidence>
<dbReference type="InterPro" id="IPR013087">
    <property type="entry name" value="Znf_C2H2_type"/>
</dbReference>
<keyword evidence="11" id="KW-1185">Reference proteome</keyword>
<keyword evidence="4 7" id="KW-0863">Zinc-finger</keyword>
<dbReference type="Gene3D" id="3.80.10.10">
    <property type="entry name" value="Ribonuclease Inhibitor"/>
    <property type="match status" value="1"/>
</dbReference>